<gene>
    <name evidence="2" type="ORF">METZ01_LOCUS482752</name>
</gene>
<evidence type="ECO:0000313" key="2">
    <source>
        <dbReference type="EMBL" id="SVE29898.1"/>
    </source>
</evidence>
<proteinExistence type="predicted"/>
<accession>A0A383CE73</accession>
<reference evidence="2" key="1">
    <citation type="submission" date="2018-05" db="EMBL/GenBank/DDBJ databases">
        <authorList>
            <person name="Lanie J.A."/>
            <person name="Ng W.-L."/>
            <person name="Kazmierczak K.M."/>
            <person name="Andrzejewski T.M."/>
            <person name="Davidsen T.M."/>
            <person name="Wayne K.J."/>
            <person name="Tettelin H."/>
            <person name="Glass J.I."/>
            <person name="Rusch D."/>
            <person name="Podicherti R."/>
            <person name="Tsui H.-C.T."/>
            <person name="Winkler M.E."/>
        </authorList>
    </citation>
    <scope>NUCLEOTIDE SEQUENCE</scope>
</reference>
<feature type="non-terminal residue" evidence="2">
    <location>
        <position position="69"/>
    </location>
</feature>
<dbReference type="AlphaFoldDB" id="A0A383CE73"/>
<evidence type="ECO:0000256" key="1">
    <source>
        <dbReference type="SAM" id="MobiDB-lite"/>
    </source>
</evidence>
<feature type="non-terminal residue" evidence="2">
    <location>
        <position position="1"/>
    </location>
</feature>
<name>A0A383CE73_9ZZZZ</name>
<sequence length="69" mass="7004">QDLSGVKPAALSATDRTATTSSPASAASQTLTATTSVGRAETPTRCSPARPQWLPQQSPEASPTCETSS</sequence>
<organism evidence="2">
    <name type="scientific">marine metagenome</name>
    <dbReference type="NCBI Taxonomy" id="408172"/>
    <lineage>
        <taxon>unclassified sequences</taxon>
        <taxon>metagenomes</taxon>
        <taxon>ecological metagenomes</taxon>
    </lineage>
</organism>
<feature type="region of interest" description="Disordered" evidence="1">
    <location>
        <begin position="1"/>
        <end position="69"/>
    </location>
</feature>
<dbReference type="EMBL" id="UINC01207697">
    <property type="protein sequence ID" value="SVE29898.1"/>
    <property type="molecule type" value="Genomic_DNA"/>
</dbReference>
<protein>
    <submittedName>
        <fullName evidence="2">Uncharacterized protein</fullName>
    </submittedName>
</protein>
<feature type="compositionally biased region" description="Low complexity" evidence="1">
    <location>
        <begin position="9"/>
        <end position="36"/>
    </location>
</feature>
<feature type="compositionally biased region" description="Polar residues" evidence="1">
    <location>
        <begin position="54"/>
        <end position="69"/>
    </location>
</feature>